<dbReference type="Proteomes" id="UP000694866">
    <property type="component" value="Unplaced"/>
</dbReference>
<dbReference type="InterPro" id="IPR029033">
    <property type="entry name" value="His_PPase_superfam"/>
</dbReference>
<reference evidence="10 11" key="2">
    <citation type="submission" date="2025-04" db="UniProtKB">
        <authorList>
            <consortium name="RefSeq"/>
        </authorList>
    </citation>
    <scope>IDENTIFICATION</scope>
    <source>
        <strain evidence="10 11">USDA-PBARC FA_bdor</strain>
        <tissue evidence="10 11">Whole organism</tissue>
    </source>
</reference>
<evidence type="ECO:0000256" key="2">
    <source>
        <dbReference type="ARBA" id="ARBA00005375"/>
    </source>
</evidence>
<dbReference type="GO" id="GO:0003993">
    <property type="term" value="F:acid phosphatase activity"/>
    <property type="evidence" value="ECO:0007669"/>
    <property type="project" value="UniProtKB-EC"/>
</dbReference>
<comment type="similarity">
    <text evidence="2">Belongs to the histidine acid phosphatase family.</text>
</comment>
<evidence type="ECO:0000256" key="6">
    <source>
        <dbReference type="ARBA" id="ARBA00023157"/>
    </source>
</evidence>
<dbReference type="Pfam" id="PF00328">
    <property type="entry name" value="His_Phos_2"/>
    <property type="match status" value="1"/>
</dbReference>
<dbReference type="EC" id="3.1.3.2" evidence="3"/>
<comment type="catalytic activity">
    <reaction evidence="1">
        <text>a phosphate monoester + H2O = an alcohol + phosphate</text>
        <dbReference type="Rhea" id="RHEA:15017"/>
        <dbReference type="ChEBI" id="CHEBI:15377"/>
        <dbReference type="ChEBI" id="CHEBI:30879"/>
        <dbReference type="ChEBI" id="CHEBI:43474"/>
        <dbReference type="ChEBI" id="CHEBI:67140"/>
        <dbReference type="EC" id="3.1.3.2"/>
    </reaction>
</comment>
<dbReference type="RefSeq" id="XP_011301483.1">
    <property type="nucleotide sequence ID" value="XM_011303181.1"/>
</dbReference>
<dbReference type="RefSeq" id="XP_011301484.1">
    <property type="nucleotide sequence ID" value="XM_011303182.1"/>
</dbReference>
<accession>A0A9R1TYN0</accession>
<evidence type="ECO:0000256" key="1">
    <source>
        <dbReference type="ARBA" id="ARBA00000032"/>
    </source>
</evidence>
<protein>
    <recommendedName>
        <fullName evidence="3">acid phosphatase</fullName>
        <ecNumber evidence="3">3.1.3.2</ecNumber>
    </recommendedName>
</protein>
<evidence type="ECO:0000313" key="10">
    <source>
        <dbReference type="RefSeq" id="XP_011301483.1"/>
    </source>
</evidence>
<keyword evidence="6" id="KW-1015">Disulfide bond</keyword>
<name>A0A0C9QJD6_9HYME</name>
<dbReference type="InterPro" id="IPR000560">
    <property type="entry name" value="His_Pase_clade-2"/>
</dbReference>
<dbReference type="GeneID" id="105265607"/>
<evidence type="ECO:0000313" key="8">
    <source>
        <dbReference type="EMBL" id="JAG73406.1"/>
    </source>
</evidence>
<organism evidence="8">
    <name type="scientific">Fopius arisanus</name>
    <dbReference type="NCBI Taxonomy" id="64838"/>
    <lineage>
        <taxon>Eukaryota</taxon>
        <taxon>Metazoa</taxon>
        <taxon>Ecdysozoa</taxon>
        <taxon>Arthropoda</taxon>
        <taxon>Hexapoda</taxon>
        <taxon>Insecta</taxon>
        <taxon>Pterygota</taxon>
        <taxon>Neoptera</taxon>
        <taxon>Endopterygota</taxon>
        <taxon>Hymenoptera</taxon>
        <taxon>Apocrita</taxon>
        <taxon>Ichneumonoidea</taxon>
        <taxon>Braconidae</taxon>
        <taxon>Opiinae</taxon>
        <taxon>Fopius</taxon>
    </lineage>
</organism>
<keyword evidence="7" id="KW-0325">Glycoprotein</keyword>
<dbReference type="OrthoDB" id="5821688at2759"/>
<dbReference type="SUPFAM" id="SSF53254">
    <property type="entry name" value="Phosphoglycerate mutase-like"/>
    <property type="match status" value="1"/>
</dbReference>
<keyword evidence="4" id="KW-0732">Signal</keyword>
<evidence type="ECO:0000313" key="11">
    <source>
        <dbReference type="RefSeq" id="XP_011301484.1"/>
    </source>
</evidence>
<sequence>MEKSDCRTSGFCGKKIHSEGKRIMYRGLSSLWGAGVVYTWLAVINIAEGAPAAVSRDPDPRGGSVDQETLRQVTILMRHGERAPVDTYPEDPYINNSMAPYGWGQLTNKGRLNVYNSGAFLRHRYDHFLGESYSPNKFWLQSTSSDRTIMTAMILSSALWKPSEKQMFKPELSWQPVVLHYWTRIDDQLLIIWNACPKLTLERLRVDNSTKVRQFNEKNREMYEEIEILTGKSIKTAEDIADLYGTLHAEEQMDNLVLPPWTEEYFPDRMLPAVIMSYGMNVFTEELQKLAGGPFVKKVLRTMEQKRDGTLTPADRRMFAYVAHDSTVVNVLSALELWDGKAPGYSCMIILELHEENNRWNVQIFQRNAPDYETQPLKLRNCDIACPLEKFAKIVANVLPGDYSEDCRVPDPNYIIPPPPPA</sequence>
<evidence type="ECO:0000256" key="3">
    <source>
        <dbReference type="ARBA" id="ARBA00012646"/>
    </source>
</evidence>
<proteinExistence type="inferred from homology"/>
<dbReference type="PROSITE" id="PS00616">
    <property type="entry name" value="HIS_ACID_PHOSPHAT_1"/>
    <property type="match status" value="1"/>
</dbReference>
<evidence type="ECO:0000256" key="7">
    <source>
        <dbReference type="ARBA" id="ARBA00023180"/>
    </source>
</evidence>
<accession>A0A9R1T2C4</accession>
<dbReference type="Gene3D" id="3.40.50.1240">
    <property type="entry name" value="Phosphoglycerate mutase-like"/>
    <property type="match status" value="1"/>
</dbReference>
<evidence type="ECO:0000256" key="4">
    <source>
        <dbReference type="ARBA" id="ARBA00022729"/>
    </source>
</evidence>
<dbReference type="PROSITE" id="PS00778">
    <property type="entry name" value="HIS_ACID_PHOSPHAT_2"/>
    <property type="match status" value="1"/>
</dbReference>
<evidence type="ECO:0000313" key="9">
    <source>
        <dbReference type="Proteomes" id="UP000694866"/>
    </source>
</evidence>
<dbReference type="InterPro" id="IPR050645">
    <property type="entry name" value="Histidine_acid_phosphatase"/>
</dbReference>
<dbReference type="AlphaFoldDB" id="A0A0C9QJD6"/>
<dbReference type="EMBL" id="GBYB01003639">
    <property type="protein sequence ID" value="JAG73406.1"/>
    <property type="molecule type" value="Transcribed_RNA"/>
</dbReference>
<accession>A0A0C9QJD6</accession>
<reference evidence="8" key="1">
    <citation type="submission" date="2015-01" db="EMBL/GenBank/DDBJ databases">
        <title>Transcriptome Assembly of Fopius arisanus.</title>
        <authorList>
            <person name="Geib S."/>
        </authorList>
    </citation>
    <scope>NUCLEOTIDE SEQUENCE</scope>
</reference>
<keyword evidence="9" id="KW-1185">Reference proteome</keyword>
<dbReference type="KEGG" id="fas:105265607"/>
<dbReference type="InterPro" id="IPR033379">
    <property type="entry name" value="Acid_Pase_AS"/>
</dbReference>
<dbReference type="PANTHER" id="PTHR11567:SF211">
    <property type="entry name" value="PROSTATIC ACID PHOSPHATASE"/>
    <property type="match status" value="1"/>
</dbReference>
<evidence type="ECO:0000256" key="5">
    <source>
        <dbReference type="ARBA" id="ARBA00022801"/>
    </source>
</evidence>
<dbReference type="PANTHER" id="PTHR11567">
    <property type="entry name" value="ACID PHOSPHATASE-RELATED"/>
    <property type="match status" value="1"/>
</dbReference>
<keyword evidence="5" id="KW-0378">Hydrolase</keyword>
<gene>
    <name evidence="8" type="primary">ACPH1_10</name>
    <name evidence="10 11" type="synonym">LOC105265607</name>
    <name evidence="8" type="ORF">g.29402</name>
</gene>
<dbReference type="CDD" id="cd07061">
    <property type="entry name" value="HP_HAP_like"/>
    <property type="match status" value="1"/>
</dbReference>